<comment type="similarity">
    <text evidence="1">Belongs to the thioredoxin family. DsbA subfamily.</text>
</comment>
<keyword evidence="3" id="KW-0560">Oxidoreductase</keyword>
<dbReference type="PROSITE" id="PS51352">
    <property type="entry name" value="THIOREDOXIN_2"/>
    <property type="match status" value="1"/>
</dbReference>
<evidence type="ECO:0000256" key="5">
    <source>
        <dbReference type="ARBA" id="ARBA00023284"/>
    </source>
</evidence>
<proteinExistence type="inferred from homology"/>
<evidence type="ECO:0000313" key="9">
    <source>
        <dbReference type="EMBL" id="OIQ76442.1"/>
    </source>
</evidence>
<evidence type="ECO:0000256" key="2">
    <source>
        <dbReference type="ARBA" id="ARBA00022729"/>
    </source>
</evidence>
<dbReference type="PANTHER" id="PTHR13887">
    <property type="entry name" value="GLUTATHIONE S-TRANSFERASE KAPPA"/>
    <property type="match status" value="1"/>
</dbReference>
<dbReference type="EMBL" id="MLJW01001867">
    <property type="protein sequence ID" value="OIQ76442.1"/>
    <property type="molecule type" value="Genomic_DNA"/>
</dbReference>
<evidence type="ECO:0000256" key="3">
    <source>
        <dbReference type="ARBA" id="ARBA00023002"/>
    </source>
</evidence>
<feature type="region of interest" description="Disordered" evidence="6">
    <location>
        <begin position="37"/>
        <end position="75"/>
    </location>
</feature>
<evidence type="ECO:0000256" key="7">
    <source>
        <dbReference type="SAM" id="Phobius"/>
    </source>
</evidence>
<keyword evidence="7" id="KW-1133">Transmembrane helix</keyword>
<feature type="transmembrane region" description="Helical" evidence="7">
    <location>
        <begin position="12"/>
        <end position="32"/>
    </location>
</feature>
<dbReference type="GO" id="GO:0016491">
    <property type="term" value="F:oxidoreductase activity"/>
    <property type="evidence" value="ECO:0007669"/>
    <property type="project" value="UniProtKB-KW"/>
</dbReference>
<evidence type="ECO:0000256" key="1">
    <source>
        <dbReference type="ARBA" id="ARBA00005791"/>
    </source>
</evidence>
<gene>
    <name evidence="9" type="primary">bdbD_4</name>
    <name evidence="9" type="ORF">GALL_418740</name>
</gene>
<dbReference type="InterPro" id="IPR036249">
    <property type="entry name" value="Thioredoxin-like_sf"/>
</dbReference>
<dbReference type="InterPro" id="IPR013766">
    <property type="entry name" value="Thioredoxin_domain"/>
</dbReference>
<sequence length="247" mass="25398">MTSAKPAPRRSGWIIPGLILLVAAGLMAVSAFRGGGDPGGSAGAAGTSSQSGAVAPSPTSSPATTLDMARRDPHDPLAAGPVDAPVVLVAYSDYQCPFCAMWVHDTEPAMMTFVNAGDLRIEWRDVNVYGPNSTRAAQAAYAAGLQGKFWEYHDSLYAGGKKRDPSGLTQQALIALAASLGLDVPRFTADFTSSAVAAAVQANADEGAKIGVTSTPSFLIGGHPVIGAQPTEVFIDAVRSALVEARK</sequence>
<dbReference type="Pfam" id="PF13462">
    <property type="entry name" value="Thioredoxin_4"/>
    <property type="match status" value="1"/>
</dbReference>
<dbReference type="AlphaFoldDB" id="A0A1J5PZF1"/>
<comment type="caution">
    <text evidence="9">The sequence shown here is derived from an EMBL/GenBank/DDBJ whole genome shotgun (WGS) entry which is preliminary data.</text>
</comment>
<keyword evidence="2" id="KW-0732">Signal</keyword>
<evidence type="ECO:0000256" key="4">
    <source>
        <dbReference type="ARBA" id="ARBA00023157"/>
    </source>
</evidence>
<dbReference type="SUPFAM" id="SSF52833">
    <property type="entry name" value="Thioredoxin-like"/>
    <property type="match status" value="1"/>
</dbReference>
<name>A0A1J5PZF1_9ZZZZ</name>
<organism evidence="9">
    <name type="scientific">mine drainage metagenome</name>
    <dbReference type="NCBI Taxonomy" id="410659"/>
    <lineage>
        <taxon>unclassified sequences</taxon>
        <taxon>metagenomes</taxon>
        <taxon>ecological metagenomes</taxon>
    </lineage>
</organism>
<evidence type="ECO:0000256" key="6">
    <source>
        <dbReference type="SAM" id="MobiDB-lite"/>
    </source>
</evidence>
<dbReference type="Gene3D" id="3.40.30.10">
    <property type="entry name" value="Glutaredoxin"/>
    <property type="match status" value="1"/>
</dbReference>
<protein>
    <submittedName>
        <fullName evidence="9">Disulfide bond formation protein D</fullName>
    </submittedName>
</protein>
<evidence type="ECO:0000259" key="8">
    <source>
        <dbReference type="PROSITE" id="PS51352"/>
    </source>
</evidence>
<accession>A0A1J5PZF1</accession>
<keyword evidence="4" id="KW-1015">Disulfide bond</keyword>
<feature type="compositionally biased region" description="Low complexity" evidence="6">
    <location>
        <begin position="44"/>
        <end position="55"/>
    </location>
</feature>
<keyword evidence="7" id="KW-0812">Transmembrane</keyword>
<reference evidence="9" key="1">
    <citation type="submission" date="2016-10" db="EMBL/GenBank/DDBJ databases">
        <title>Sequence of Gallionella enrichment culture.</title>
        <authorList>
            <person name="Poehlein A."/>
            <person name="Muehling M."/>
            <person name="Daniel R."/>
        </authorList>
    </citation>
    <scope>NUCLEOTIDE SEQUENCE</scope>
</reference>
<dbReference type="PANTHER" id="PTHR13887:SF14">
    <property type="entry name" value="DISULFIDE BOND FORMATION PROTEIN D"/>
    <property type="match status" value="1"/>
</dbReference>
<dbReference type="InterPro" id="IPR012336">
    <property type="entry name" value="Thioredoxin-like_fold"/>
</dbReference>
<keyword evidence="5" id="KW-0676">Redox-active center</keyword>
<feature type="domain" description="Thioredoxin" evidence="8">
    <location>
        <begin position="49"/>
        <end position="243"/>
    </location>
</feature>
<keyword evidence="7" id="KW-0472">Membrane</keyword>